<dbReference type="STRING" id="1890364.A0A2P6N7A7"/>
<dbReference type="Pfam" id="PF08487">
    <property type="entry name" value="VIT"/>
    <property type="match status" value="1"/>
</dbReference>
<organism evidence="4 5">
    <name type="scientific">Planoprotostelium fungivorum</name>
    <dbReference type="NCBI Taxonomy" id="1890364"/>
    <lineage>
        <taxon>Eukaryota</taxon>
        <taxon>Amoebozoa</taxon>
        <taxon>Evosea</taxon>
        <taxon>Variosea</taxon>
        <taxon>Cavosteliida</taxon>
        <taxon>Cavosteliaceae</taxon>
        <taxon>Planoprotostelium</taxon>
    </lineage>
</organism>
<feature type="region of interest" description="Disordered" evidence="1">
    <location>
        <begin position="660"/>
        <end position="701"/>
    </location>
</feature>
<sequence>MSVNDSPKRKSRDSSVSRKMWRFTTGTNIKLKLPQTISMCLGNITSQNLTQVSSSIRAAIQDLTARVTVTQQFHNTSKENQEITYLYSLPDLATISSFHADVDGRIVKGIITPKKKAEEKYNDALASGRNAFLSQQVSAGQFKCNVGSLSPDKKVKLVFTYVMELSFTDTNTIVFTLPKHNHTLHEVPFEVSIFTTSPVQKVDRSISSNIIPPDHELTLKITVKDAFGPVGLAEIQPSGGVVAAFQYHPDMREDEDDEQVNSEVIFLIDCSGSMSGTPIRSVNSTMSLLLRGLPPTCHFNVFDFGSGHRQLFSSSRPYNKENFNLAMSKNENRSADMGGTELYQPLEMILKSKPLEGMSRQIFLLTDGEVDRSEECIRLAERDSHLTRIFTFGIGSGVDRNLVTQIAKKSNGRCEMINSSNMEEAVMRQMNHALKPALTELRMEWAGWKPSEKISSSPYHLPPIFSGDQLIVYLHLEQSDVQKVKNIEGTLRGKSGRKDFSQKIVIDLSTASKPSEEDLILTSLQSGRSYLHSAEGALLDTNSDITAAVEKISLSTGVLSKQTSFIAVDDQSNVVSDQVTQVVEISSEVLMEECYEEEDCDGDMGFSLHDDDEPTSLRQCIEEAEECEVEEKYEMKKESQTSKGGGSFWKSFGFSASAEEEQESMDIEQKPVASSGGPLLQPLPSSSTISSSSAPSSSLSSPSKIISCQSVEGHFEATVLPHLGGIQLEDIKGHAGFGSHFELFLTAVVLAYLEAKMQESKTVWSLAQRKAKNWMKREAATRGLDLNAVAEEAQKLVSRK</sequence>
<dbReference type="SUPFAM" id="SSF53300">
    <property type="entry name" value="vWA-like"/>
    <property type="match status" value="1"/>
</dbReference>
<feature type="compositionally biased region" description="Low complexity" evidence="1">
    <location>
        <begin position="674"/>
        <end position="701"/>
    </location>
</feature>
<dbReference type="PANTHER" id="PTHR45737:SF6">
    <property type="entry name" value="VON WILLEBRAND FACTOR A DOMAIN-CONTAINING PROTEIN 5A"/>
    <property type="match status" value="1"/>
</dbReference>
<dbReference type="FunCoup" id="A0A2P6N7A7">
    <property type="interactions" value="6"/>
</dbReference>
<dbReference type="Pfam" id="PF13768">
    <property type="entry name" value="VWA_3"/>
    <property type="match status" value="1"/>
</dbReference>
<dbReference type="PROSITE" id="PS50234">
    <property type="entry name" value="VWFA"/>
    <property type="match status" value="1"/>
</dbReference>
<dbReference type="AlphaFoldDB" id="A0A2P6N7A7"/>
<dbReference type="PROSITE" id="PS51468">
    <property type="entry name" value="VIT"/>
    <property type="match status" value="1"/>
</dbReference>
<evidence type="ECO:0000259" key="3">
    <source>
        <dbReference type="PROSITE" id="PS51468"/>
    </source>
</evidence>
<dbReference type="OrthoDB" id="30900at2759"/>
<dbReference type="InParanoid" id="A0A2P6N7A7"/>
<dbReference type="EMBL" id="MDYQ01000168">
    <property type="protein sequence ID" value="PRP79845.1"/>
    <property type="molecule type" value="Genomic_DNA"/>
</dbReference>
<proteinExistence type="predicted"/>
<dbReference type="Proteomes" id="UP000241769">
    <property type="component" value="Unassembled WGS sequence"/>
</dbReference>
<evidence type="ECO:0000313" key="4">
    <source>
        <dbReference type="EMBL" id="PRP79845.1"/>
    </source>
</evidence>
<comment type="caution">
    <text evidence="4">The sequence shown here is derived from an EMBL/GenBank/DDBJ whole genome shotgun (WGS) entry which is preliminary data.</text>
</comment>
<evidence type="ECO:0000256" key="1">
    <source>
        <dbReference type="SAM" id="MobiDB-lite"/>
    </source>
</evidence>
<feature type="domain" description="VIT" evidence="3">
    <location>
        <begin position="35"/>
        <end position="163"/>
    </location>
</feature>
<evidence type="ECO:0000259" key="2">
    <source>
        <dbReference type="PROSITE" id="PS50234"/>
    </source>
</evidence>
<dbReference type="InterPro" id="IPR013694">
    <property type="entry name" value="VIT"/>
</dbReference>
<dbReference type="SMART" id="SM00609">
    <property type="entry name" value="VIT"/>
    <property type="match status" value="1"/>
</dbReference>
<protein>
    <submittedName>
        <fullName evidence="4">von Willebrand factor A domain-containing protein 5A-like</fullName>
    </submittedName>
</protein>
<keyword evidence="5" id="KW-1185">Reference proteome</keyword>
<name>A0A2P6N7A7_9EUKA</name>
<gene>
    <name evidence="4" type="ORF">PROFUN_12457</name>
</gene>
<dbReference type="PANTHER" id="PTHR45737">
    <property type="entry name" value="VON WILLEBRAND FACTOR A DOMAIN-CONTAINING PROTEIN 5A"/>
    <property type="match status" value="1"/>
</dbReference>
<dbReference type="InterPro" id="IPR002035">
    <property type="entry name" value="VWF_A"/>
</dbReference>
<evidence type="ECO:0000313" key="5">
    <source>
        <dbReference type="Proteomes" id="UP000241769"/>
    </source>
</evidence>
<feature type="domain" description="VWFA" evidence="2">
    <location>
        <begin position="263"/>
        <end position="434"/>
    </location>
</feature>
<dbReference type="SMART" id="SM00327">
    <property type="entry name" value="VWA"/>
    <property type="match status" value="1"/>
</dbReference>
<accession>A0A2P6N7A7</accession>
<dbReference type="Gene3D" id="3.40.50.410">
    <property type="entry name" value="von Willebrand factor, type A domain"/>
    <property type="match status" value="1"/>
</dbReference>
<reference evidence="4 5" key="1">
    <citation type="journal article" date="2018" name="Genome Biol. Evol.">
        <title>Multiple Roots of Fruiting Body Formation in Amoebozoa.</title>
        <authorList>
            <person name="Hillmann F."/>
            <person name="Forbes G."/>
            <person name="Novohradska S."/>
            <person name="Ferling I."/>
            <person name="Riege K."/>
            <person name="Groth M."/>
            <person name="Westermann M."/>
            <person name="Marz M."/>
            <person name="Spaller T."/>
            <person name="Winckler T."/>
            <person name="Schaap P."/>
            <person name="Glockner G."/>
        </authorList>
    </citation>
    <scope>NUCLEOTIDE SEQUENCE [LARGE SCALE GENOMIC DNA]</scope>
    <source>
        <strain evidence="4 5">Jena</strain>
    </source>
</reference>
<dbReference type="InterPro" id="IPR036465">
    <property type="entry name" value="vWFA_dom_sf"/>
</dbReference>